<comment type="caution">
    <text evidence="1">The sequence shown here is derived from an EMBL/GenBank/DDBJ whole genome shotgun (WGS) entry which is preliminary data.</text>
</comment>
<organism evidence="1">
    <name type="scientific">Solanum chilense</name>
    <name type="common">Tomato</name>
    <name type="synonym">Lycopersicon chilense</name>
    <dbReference type="NCBI Taxonomy" id="4083"/>
    <lineage>
        <taxon>Eukaryota</taxon>
        <taxon>Viridiplantae</taxon>
        <taxon>Streptophyta</taxon>
        <taxon>Embryophyta</taxon>
        <taxon>Tracheophyta</taxon>
        <taxon>Spermatophyta</taxon>
        <taxon>Magnoliopsida</taxon>
        <taxon>eudicotyledons</taxon>
        <taxon>Gunneridae</taxon>
        <taxon>Pentapetalae</taxon>
        <taxon>asterids</taxon>
        <taxon>lamiids</taxon>
        <taxon>Solanales</taxon>
        <taxon>Solanaceae</taxon>
        <taxon>Solanoideae</taxon>
        <taxon>Solaneae</taxon>
        <taxon>Solanum</taxon>
        <taxon>Solanum subgen. Lycopersicon</taxon>
    </lineage>
</organism>
<accession>A0A6N2AL24</accession>
<proteinExistence type="predicted"/>
<dbReference type="EMBL" id="RXGB01014793">
    <property type="protein sequence ID" value="TMW82975.1"/>
    <property type="molecule type" value="Genomic_DNA"/>
</dbReference>
<gene>
    <name evidence="1" type="ORF">EJD97_003530</name>
</gene>
<evidence type="ECO:0000313" key="1">
    <source>
        <dbReference type="EMBL" id="TMW82975.1"/>
    </source>
</evidence>
<reference evidence="1" key="1">
    <citation type="submission" date="2019-05" db="EMBL/GenBank/DDBJ databases">
        <title>The de novo reference genome and transcriptome assemblies of the wild tomato species Solanum chilense.</title>
        <authorList>
            <person name="Stam R."/>
            <person name="Nosenko T."/>
            <person name="Hoerger A.C."/>
            <person name="Stephan W."/>
            <person name="Seidel M.A."/>
            <person name="Kuhn J.M.M."/>
            <person name="Haberer G."/>
            <person name="Tellier A."/>
        </authorList>
    </citation>
    <scope>NUCLEOTIDE SEQUENCE</scope>
    <source>
        <tissue evidence="1">Mature leaves</tissue>
    </source>
</reference>
<dbReference type="AlphaFoldDB" id="A0A6N2AL24"/>
<protein>
    <submittedName>
        <fullName evidence="1">Uncharacterized protein</fullName>
    </submittedName>
</protein>
<name>A0A6N2AL24_SOLCI</name>
<sequence length="72" mass="7857">MTCHTQCHATVCVSQRPCWHATPYVVRSCALSKANCDDGMPRPTSSDHVFIPMAITACNTRHIPTLCAAQGR</sequence>